<evidence type="ECO:0000313" key="2">
    <source>
        <dbReference type="EnsemblPlants" id="Zm00001eb159860_P001"/>
    </source>
</evidence>
<feature type="region of interest" description="Disordered" evidence="1">
    <location>
        <begin position="1"/>
        <end position="23"/>
    </location>
</feature>
<organism evidence="2 3">
    <name type="scientific">Zea mays</name>
    <name type="common">Maize</name>
    <dbReference type="NCBI Taxonomy" id="4577"/>
    <lineage>
        <taxon>Eukaryota</taxon>
        <taxon>Viridiplantae</taxon>
        <taxon>Streptophyta</taxon>
        <taxon>Embryophyta</taxon>
        <taxon>Tracheophyta</taxon>
        <taxon>Spermatophyta</taxon>
        <taxon>Magnoliopsida</taxon>
        <taxon>Liliopsida</taxon>
        <taxon>Poales</taxon>
        <taxon>Poaceae</taxon>
        <taxon>PACMAD clade</taxon>
        <taxon>Panicoideae</taxon>
        <taxon>Andropogonodae</taxon>
        <taxon>Andropogoneae</taxon>
        <taxon>Tripsacinae</taxon>
        <taxon>Zea</taxon>
    </lineage>
</organism>
<reference evidence="3" key="1">
    <citation type="submission" date="2015-12" db="EMBL/GenBank/DDBJ databases">
        <title>Update maize B73 reference genome by single molecule sequencing technologies.</title>
        <authorList>
            <consortium name="Maize Genome Sequencing Project"/>
            <person name="Ware D."/>
        </authorList>
    </citation>
    <scope>NUCLEOTIDE SEQUENCE [LARGE SCALE GENOMIC DNA]</scope>
    <source>
        <strain evidence="3">cv. B73</strain>
    </source>
</reference>
<feature type="region of interest" description="Disordered" evidence="1">
    <location>
        <begin position="226"/>
        <end position="304"/>
    </location>
</feature>
<protein>
    <submittedName>
        <fullName evidence="2">Uncharacterized protein</fullName>
    </submittedName>
</protein>
<evidence type="ECO:0000313" key="3">
    <source>
        <dbReference type="Proteomes" id="UP000007305"/>
    </source>
</evidence>
<feature type="compositionally biased region" description="Basic and acidic residues" evidence="1">
    <location>
        <begin position="282"/>
        <end position="297"/>
    </location>
</feature>
<accession>A0A804NGZ8</accession>
<dbReference type="InParanoid" id="A0A804NGZ8"/>
<keyword evidence="3" id="KW-1185">Reference proteome</keyword>
<dbReference type="EnsemblPlants" id="Zm00001eb159860_T001">
    <property type="protein sequence ID" value="Zm00001eb159860_P001"/>
    <property type="gene ID" value="Zm00001eb159860"/>
</dbReference>
<reference evidence="2" key="2">
    <citation type="submission" date="2019-07" db="EMBL/GenBank/DDBJ databases">
        <authorList>
            <person name="Seetharam A."/>
            <person name="Woodhouse M."/>
            <person name="Cannon E."/>
        </authorList>
    </citation>
    <scope>NUCLEOTIDE SEQUENCE [LARGE SCALE GENOMIC DNA]</scope>
    <source>
        <strain evidence="2">cv. B73</strain>
    </source>
</reference>
<name>A0A804NGZ8_MAIZE</name>
<dbReference type="AlphaFoldDB" id="A0A804NGZ8"/>
<dbReference type="Gramene" id="Zm00001eb159860_T001">
    <property type="protein sequence ID" value="Zm00001eb159860_P001"/>
    <property type="gene ID" value="Zm00001eb159860"/>
</dbReference>
<evidence type="ECO:0000256" key="1">
    <source>
        <dbReference type="SAM" id="MobiDB-lite"/>
    </source>
</evidence>
<dbReference type="Proteomes" id="UP000007305">
    <property type="component" value="Chromosome 3"/>
</dbReference>
<reference evidence="2" key="3">
    <citation type="submission" date="2021-05" db="UniProtKB">
        <authorList>
            <consortium name="EnsemblPlants"/>
        </authorList>
    </citation>
    <scope>IDENTIFICATION</scope>
    <source>
        <strain evidence="2">cv. B73</strain>
    </source>
</reference>
<sequence>MTDHPRGAVDLGDLHPGDDHAGHDLAREAHDLVLGGVHVERLHPGHGADHADVLEPLDAGGAEGPVVAAGADHHLGLHHVGVHARLRVVVHGHERPVGDHAADAPPPHDQVLHRHGVEQLHVGPRQEPAHHGGREQRRVLDHHVVLGLVVAHAQLVQEQVRRPAHHHGREQLPAQPRAAARGHGLLHDGHAHGGVLGQLVRAGQARGPGAHDHHVGVGVGDHVRHVAPGHLAGHDGLLDGAEPEGRQVVGRGGGGGDGRADGAAAGARGGHGHGRRGGGARGRREPGAREGGLEEAGRGGGGHC</sequence>
<proteinExistence type="predicted"/>